<feature type="region of interest" description="Disordered" evidence="1">
    <location>
        <begin position="226"/>
        <end position="278"/>
    </location>
</feature>
<proteinExistence type="predicted"/>
<sequence>MTVMRFPDLNGGVYGAVYGEIAAGTAAGSLPAWARDVLADVAWGRSPIAPVRHPLGFLCLPVERRGELGVCLHIWSPQVAPAPSTTSLVHCHSWDLVSFVLYGKVRNMRARVVEEGPATHRVFEVLSRGAVDELRATGRTVRYSPGDAATHRTGETYSLPAGAFHSTFIEDEPDAATVALGRQTADGGDLSLGPLDTPTHQVRRMNCDPDEAARAALRSAQRIAAEYSLPPRSVPAPSADPARPGGTGAGAARQSSSEPAPPRPGPDDTPALRRSGRP</sequence>
<gene>
    <name evidence="2" type="ORF">GCM10022214_49650</name>
</gene>
<reference evidence="3" key="1">
    <citation type="journal article" date="2019" name="Int. J. Syst. Evol. Microbiol.">
        <title>The Global Catalogue of Microorganisms (GCM) 10K type strain sequencing project: providing services to taxonomists for standard genome sequencing and annotation.</title>
        <authorList>
            <consortium name="The Broad Institute Genomics Platform"/>
            <consortium name="The Broad Institute Genome Sequencing Center for Infectious Disease"/>
            <person name="Wu L."/>
            <person name="Ma J."/>
        </authorList>
    </citation>
    <scope>NUCLEOTIDE SEQUENCE [LARGE SCALE GENOMIC DNA]</scope>
    <source>
        <strain evidence="3">JCM 16702</strain>
    </source>
</reference>
<keyword evidence="3" id="KW-1185">Reference proteome</keyword>
<dbReference type="EMBL" id="BAAAZG010000036">
    <property type="protein sequence ID" value="GAA4083959.1"/>
    <property type="molecule type" value="Genomic_DNA"/>
</dbReference>
<evidence type="ECO:0000313" key="2">
    <source>
        <dbReference type="EMBL" id="GAA4083959.1"/>
    </source>
</evidence>
<protein>
    <recommendedName>
        <fullName evidence="4">Cupin domain-containing protein</fullName>
    </recommendedName>
</protein>
<organism evidence="2 3">
    <name type="scientific">Actinomadura miaoliensis</name>
    <dbReference type="NCBI Taxonomy" id="430685"/>
    <lineage>
        <taxon>Bacteria</taxon>
        <taxon>Bacillati</taxon>
        <taxon>Actinomycetota</taxon>
        <taxon>Actinomycetes</taxon>
        <taxon>Streptosporangiales</taxon>
        <taxon>Thermomonosporaceae</taxon>
        <taxon>Actinomadura</taxon>
    </lineage>
</organism>
<name>A0ABP7W9R1_9ACTN</name>
<evidence type="ECO:0008006" key="4">
    <source>
        <dbReference type="Google" id="ProtNLM"/>
    </source>
</evidence>
<accession>A0ABP7W9R1</accession>
<dbReference type="Proteomes" id="UP001500683">
    <property type="component" value="Unassembled WGS sequence"/>
</dbReference>
<comment type="caution">
    <text evidence="2">The sequence shown here is derived from an EMBL/GenBank/DDBJ whole genome shotgun (WGS) entry which is preliminary data.</text>
</comment>
<dbReference type="InterPro" id="IPR011051">
    <property type="entry name" value="RmlC_Cupin_sf"/>
</dbReference>
<evidence type="ECO:0000313" key="3">
    <source>
        <dbReference type="Proteomes" id="UP001500683"/>
    </source>
</evidence>
<evidence type="ECO:0000256" key="1">
    <source>
        <dbReference type="SAM" id="MobiDB-lite"/>
    </source>
</evidence>
<dbReference type="SUPFAM" id="SSF51182">
    <property type="entry name" value="RmlC-like cupins"/>
    <property type="match status" value="1"/>
</dbReference>
<dbReference type="RefSeq" id="WP_344952017.1">
    <property type="nucleotide sequence ID" value="NZ_BAAAZG010000036.1"/>
</dbReference>